<keyword evidence="1" id="KW-1133">Transmembrane helix</keyword>
<evidence type="ECO:0000313" key="2">
    <source>
        <dbReference type="EMBL" id="KAB1437299.1"/>
    </source>
</evidence>
<proteinExistence type="predicted"/>
<evidence type="ECO:0000256" key="1">
    <source>
        <dbReference type="SAM" id="Phobius"/>
    </source>
</evidence>
<dbReference type="SUPFAM" id="SSF101082">
    <property type="entry name" value="Typo IV secretion system protein TraC"/>
    <property type="match status" value="1"/>
</dbReference>
<protein>
    <submittedName>
        <fullName evidence="2">Uncharacterized protein</fullName>
    </submittedName>
</protein>
<keyword evidence="1" id="KW-0812">Transmembrane</keyword>
<dbReference type="InterPro" id="IPR014158">
    <property type="entry name" value="T4SS_VirB5"/>
</dbReference>
<dbReference type="Proteomes" id="UP000438699">
    <property type="component" value="Unassembled WGS sequence"/>
</dbReference>
<feature type="transmembrane region" description="Helical" evidence="1">
    <location>
        <begin position="24"/>
        <end position="46"/>
    </location>
</feature>
<gene>
    <name evidence="2" type="ORF">F8A88_15345</name>
</gene>
<dbReference type="InterPro" id="IPR023220">
    <property type="entry name" value="T4SS_VirB5-domain"/>
</dbReference>
<evidence type="ECO:0000313" key="3">
    <source>
        <dbReference type="Proteomes" id="UP000438699"/>
    </source>
</evidence>
<organism evidence="2 3">
    <name type="scientific">Pseudodesulfovibrio senegalensis</name>
    <dbReference type="NCBI Taxonomy" id="1721087"/>
    <lineage>
        <taxon>Bacteria</taxon>
        <taxon>Pseudomonadati</taxon>
        <taxon>Thermodesulfobacteriota</taxon>
        <taxon>Desulfovibrionia</taxon>
        <taxon>Desulfovibrionales</taxon>
        <taxon>Desulfovibrionaceae</taxon>
    </lineage>
</organism>
<dbReference type="AlphaFoldDB" id="A0A6N6MWJ1"/>
<reference evidence="2 3" key="1">
    <citation type="journal article" date="2017" name="Int. J. Syst. Evol. Microbiol.">
        <title>Desulfovibrio senegalensis sp. nov., a mesophilic sulfate reducer isolated from marine sediment.</title>
        <authorList>
            <person name="Thioye A."/>
            <person name="Gam Z.B.A."/>
            <person name="Mbengue M."/>
            <person name="Cayol J.L."/>
            <person name="Joseph-Bartoli M."/>
            <person name="Toure-Kane C."/>
            <person name="Labat M."/>
        </authorList>
    </citation>
    <scope>NUCLEOTIDE SEQUENCE [LARGE SCALE GENOMIC DNA]</scope>
    <source>
        <strain evidence="2 3">DSM 101509</strain>
    </source>
</reference>
<dbReference type="Gene3D" id="1.20.58.430">
    <property type="entry name" value="Type IV secretion system, VirB5-domain"/>
    <property type="match status" value="1"/>
</dbReference>
<keyword evidence="1" id="KW-0472">Membrane</keyword>
<accession>A0A6N6MWJ1</accession>
<sequence length="311" mass="35092">MWTCQDSAHISAALIRQGKQFGQYANLGMCIMKTGFVIICLLSALWPTSSPGGMAVSDAVTHTLASKLIGVEAESKANIIKQLQEAYKANEWLTKSYEAITGTYNRAQGFVDQVNEVRGFLGDTKSTILGRYSEIEDLYDDYSDGDVEIEDVLDVLDVSFKDPRTTPPDEWHKLLDRQYEIRQKTIRQTIKRGQDILQSMPERMQKIVELANQIDNTANTKDSSDLTNRILIEMLTVLNEQLALSMEYHQMMATLNYQGVTEESMKTRKAARELITKKQDVVQKEINFVKNLGVDDLTDIEAVLDATYTGK</sequence>
<keyword evidence="3" id="KW-1185">Reference proteome</keyword>
<dbReference type="Pfam" id="PF07996">
    <property type="entry name" value="T4SS"/>
    <property type="match status" value="1"/>
</dbReference>
<comment type="caution">
    <text evidence="2">The sequence shown here is derived from an EMBL/GenBank/DDBJ whole genome shotgun (WGS) entry which is preliminary data.</text>
</comment>
<name>A0A6N6MWJ1_9BACT</name>
<dbReference type="EMBL" id="WAIE01000011">
    <property type="protein sequence ID" value="KAB1437299.1"/>
    <property type="molecule type" value="Genomic_DNA"/>
</dbReference>